<dbReference type="Proteomes" id="UP000321250">
    <property type="component" value="Unassembled WGS sequence"/>
</dbReference>
<gene>
    <name evidence="2" type="ORF">FSB78_11855</name>
</gene>
<evidence type="ECO:0000259" key="1">
    <source>
        <dbReference type="Pfam" id="PF01402"/>
    </source>
</evidence>
<comment type="caution">
    <text evidence="2">The sequence shown here is derived from an EMBL/GenBank/DDBJ whole genome shotgun (WGS) entry which is preliminary data.</text>
</comment>
<accession>A0A5C6UGG7</accession>
<name>A0A5C6UGG7_9SPHN</name>
<protein>
    <submittedName>
        <fullName evidence="2">Ribbon-helix-helix protein, CopG family</fullName>
    </submittedName>
</protein>
<dbReference type="InterPro" id="IPR002145">
    <property type="entry name" value="CopG"/>
</dbReference>
<dbReference type="InterPro" id="IPR010985">
    <property type="entry name" value="Ribbon_hlx_hlx"/>
</dbReference>
<dbReference type="OrthoDB" id="9812023at2"/>
<proteinExistence type="predicted"/>
<dbReference type="Pfam" id="PF01402">
    <property type="entry name" value="RHH_1"/>
    <property type="match status" value="1"/>
</dbReference>
<dbReference type="AlphaFoldDB" id="A0A5C6UGG7"/>
<reference evidence="2 3" key="1">
    <citation type="journal article" date="2013" name="Antonie Van Leeuwenhoek">
        <title>Sphingomonas ginsenosidivorax sp. nov., with the ability to transform ginsenosides.</title>
        <authorList>
            <person name="Jin X.F."/>
            <person name="Kim J.K."/>
            <person name="Liu Q.M."/>
            <person name="Kang M.S."/>
            <person name="He D."/>
            <person name="Jin F.X."/>
            <person name="Kim S.C."/>
            <person name="Im W.T."/>
        </authorList>
    </citation>
    <scope>NUCLEOTIDE SEQUENCE [LARGE SCALE GENOMIC DNA]</scope>
    <source>
        <strain evidence="2 3">KHI67</strain>
    </source>
</reference>
<keyword evidence="3" id="KW-1185">Reference proteome</keyword>
<dbReference type="EMBL" id="VOQR01000001">
    <property type="protein sequence ID" value="TXC71564.1"/>
    <property type="molecule type" value="Genomic_DNA"/>
</dbReference>
<dbReference type="GO" id="GO:0006355">
    <property type="term" value="P:regulation of DNA-templated transcription"/>
    <property type="evidence" value="ECO:0007669"/>
    <property type="project" value="InterPro"/>
</dbReference>
<dbReference type="SUPFAM" id="SSF47598">
    <property type="entry name" value="Ribbon-helix-helix"/>
    <property type="match status" value="1"/>
</dbReference>
<evidence type="ECO:0000313" key="2">
    <source>
        <dbReference type="EMBL" id="TXC71564.1"/>
    </source>
</evidence>
<organism evidence="2 3">
    <name type="scientific">Sphingomonas ginsenosidivorax</name>
    <dbReference type="NCBI Taxonomy" id="862135"/>
    <lineage>
        <taxon>Bacteria</taxon>
        <taxon>Pseudomonadati</taxon>
        <taxon>Pseudomonadota</taxon>
        <taxon>Alphaproteobacteria</taxon>
        <taxon>Sphingomonadales</taxon>
        <taxon>Sphingomonadaceae</taxon>
        <taxon>Sphingomonas</taxon>
    </lineage>
</organism>
<sequence>MLGVRLDAETELALDAIARRTRRPKSQIAREAIRSYVLRNDVEARARAEWRTISDAERDNPEIEALLGSAFRDLSDDLAAR</sequence>
<evidence type="ECO:0000313" key="3">
    <source>
        <dbReference type="Proteomes" id="UP000321250"/>
    </source>
</evidence>
<feature type="domain" description="Ribbon-helix-helix protein CopG" evidence="1">
    <location>
        <begin position="3"/>
        <end position="39"/>
    </location>
</feature>